<dbReference type="EMBL" id="CAJEWB010000005">
    <property type="protein sequence ID" value="CAD2072316.1"/>
    <property type="molecule type" value="Genomic_DNA"/>
</dbReference>
<gene>
    <name evidence="1" type="ORF">JEOPIN946_00414</name>
</gene>
<evidence type="ECO:0000313" key="2">
    <source>
        <dbReference type="Proteomes" id="UP000588186"/>
    </source>
</evidence>
<dbReference type="RefSeq" id="WP_186076418.1">
    <property type="nucleotide sequence ID" value="NZ_CAJEWB010000005.1"/>
</dbReference>
<evidence type="ECO:0008006" key="3">
    <source>
        <dbReference type="Google" id="ProtNLM"/>
    </source>
</evidence>
<sequence length="101" mass="11960">MNQIERIMHMEKILNDGTEAVNNLQKALLNYLKVKEQIEELSDYYGSKIWFQDYEDERNDKLPKDLNRGVLSEDGINTLLIDDFELQQMIKAIQIQNINEQ</sequence>
<accession>A0A6V7R4R4</accession>
<name>A0A6V7R4R4_9BACL</name>
<reference evidence="1 2" key="1">
    <citation type="submission" date="2020-07" db="EMBL/GenBank/DDBJ databases">
        <authorList>
            <person name="Criscuolo A."/>
        </authorList>
    </citation>
    <scope>NUCLEOTIDE SEQUENCE [LARGE SCALE GENOMIC DNA]</scope>
    <source>
        <strain evidence="1">CIP107946</strain>
    </source>
</reference>
<keyword evidence="2" id="KW-1185">Reference proteome</keyword>
<dbReference type="Pfam" id="PF14131">
    <property type="entry name" value="DUF4298"/>
    <property type="match status" value="1"/>
</dbReference>
<proteinExistence type="predicted"/>
<dbReference type="AlphaFoldDB" id="A0A6V7R4R4"/>
<protein>
    <recommendedName>
        <fullName evidence="3">DUF4298 domain-containing protein</fullName>
    </recommendedName>
</protein>
<evidence type="ECO:0000313" key="1">
    <source>
        <dbReference type="EMBL" id="CAD2072316.1"/>
    </source>
</evidence>
<dbReference type="Proteomes" id="UP000588186">
    <property type="component" value="Unassembled WGS sequence"/>
</dbReference>
<organism evidence="1 2">
    <name type="scientific">Phocicoccus pinnipedialis</name>
    <dbReference type="NCBI Taxonomy" id="110845"/>
    <lineage>
        <taxon>Bacteria</taxon>
        <taxon>Bacillati</taxon>
        <taxon>Bacillota</taxon>
        <taxon>Bacilli</taxon>
        <taxon>Bacillales</taxon>
        <taxon>Salinicoccaceae</taxon>
        <taxon>Phocicoccus</taxon>
    </lineage>
</organism>
<comment type="caution">
    <text evidence="1">The sequence shown here is derived from an EMBL/GenBank/DDBJ whole genome shotgun (WGS) entry which is preliminary data.</text>
</comment>
<dbReference type="InterPro" id="IPR025384">
    <property type="entry name" value="DUF4298"/>
</dbReference>